<protein>
    <submittedName>
        <fullName evidence="2">V-SNARE coiled-coil homology domain-containing protein</fullName>
    </submittedName>
</protein>
<keyword evidence="1" id="KW-1185">Reference proteome</keyword>
<proteinExistence type="predicted"/>
<name>A0A1I7XFI0_HETBA</name>
<dbReference type="AlphaFoldDB" id="A0A1I7XFI0"/>
<dbReference type="WBParaSite" id="Hba_16486">
    <property type="protein sequence ID" value="Hba_16486"/>
    <property type="gene ID" value="Hba_16486"/>
</dbReference>
<evidence type="ECO:0000313" key="1">
    <source>
        <dbReference type="Proteomes" id="UP000095283"/>
    </source>
</evidence>
<reference evidence="2" key="1">
    <citation type="submission" date="2016-11" db="UniProtKB">
        <authorList>
            <consortium name="WormBaseParasite"/>
        </authorList>
    </citation>
    <scope>IDENTIFICATION</scope>
</reference>
<sequence>MYPPIATDIPSTSNASLDKVVFQIERLSGQINIVSIRIDEAIQEMSARGQQTVSSLTNNFNKDTVEHVKRMLFLFFLAKGGEEIAQKKYRKRIRLSKHDIERL</sequence>
<evidence type="ECO:0000313" key="2">
    <source>
        <dbReference type="WBParaSite" id="Hba_16486"/>
    </source>
</evidence>
<organism evidence="1 2">
    <name type="scientific">Heterorhabditis bacteriophora</name>
    <name type="common">Entomopathogenic nematode worm</name>
    <dbReference type="NCBI Taxonomy" id="37862"/>
    <lineage>
        <taxon>Eukaryota</taxon>
        <taxon>Metazoa</taxon>
        <taxon>Ecdysozoa</taxon>
        <taxon>Nematoda</taxon>
        <taxon>Chromadorea</taxon>
        <taxon>Rhabditida</taxon>
        <taxon>Rhabditina</taxon>
        <taxon>Rhabditomorpha</taxon>
        <taxon>Strongyloidea</taxon>
        <taxon>Heterorhabditidae</taxon>
        <taxon>Heterorhabditis</taxon>
    </lineage>
</organism>
<accession>A0A1I7XFI0</accession>
<dbReference type="Proteomes" id="UP000095283">
    <property type="component" value="Unplaced"/>
</dbReference>